<dbReference type="CDD" id="cd07534">
    <property type="entry name" value="HAD_CAP"/>
    <property type="match status" value="1"/>
</dbReference>
<dbReference type="PROSITE" id="PS51257">
    <property type="entry name" value="PROKAR_LIPOPROTEIN"/>
    <property type="match status" value="1"/>
</dbReference>
<dbReference type="OrthoDB" id="395856at2"/>
<sequence>MKKYVILISALVLGCSTAKQQSATAVSSSNLTAEGKLFTALFQQRAAEYKALCFQAFNIAHIRVDEALLLPQSGPLAIVTDIDETVLDNSPYDVKQSLQGKDYEQKSWEEWTALSRADTIPGALPFLKYASSKGVKIFYLTNRAETERKGTLANLVKFGFPDAVNENLILKQTVSSKEARRQKIAETHNIILLMGDNLADFSALFDKKPADERLKNTYASAADFGKRFIVLPNPVYGDWEGAVYQYNLKLKAAQKDSVIKSVLKSY</sequence>
<keyword evidence="4" id="KW-1185">Reference proteome</keyword>
<feature type="signal peptide" evidence="2">
    <location>
        <begin position="1"/>
        <end position="20"/>
    </location>
</feature>
<dbReference type="RefSeq" id="WP_137338517.1">
    <property type="nucleotide sequence ID" value="NZ_BSQH01000001.1"/>
</dbReference>
<name>A0A4U6DD52_9BACT</name>
<keyword evidence="3" id="KW-0449">Lipoprotein</keyword>
<dbReference type="PIRSF" id="PIRSF019271">
    <property type="entry name" value="Acid_Ptase_C"/>
    <property type="match status" value="1"/>
</dbReference>
<reference evidence="3 4" key="1">
    <citation type="submission" date="2019-05" db="EMBL/GenBank/DDBJ databases">
        <title>Dyadobacter AR-3-8 sp. nov., isolated from arctic soil.</title>
        <authorList>
            <person name="Chaudhary D.K."/>
        </authorList>
    </citation>
    <scope>NUCLEOTIDE SEQUENCE [LARGE SCALE GENOMIC DNA]</scope>
    <source>
        <strain evidence="3 4">AR-3-8</strain>
    </source>
</reference>
<dbReference type="GO" id="GO:0009279">
    <property type="term" value="C:cell outer membrane"/>
    <property type="evidence" value="ECO:0007669"/>
    <property type="project" value="InterPro"/>
</dbReference>
<dbReference type="SFLD" id="SFLDG01125">
    <property type="entry name" value="C1.1:_Acid_Phosphatase_Like"/>
    <property type="match status" value="1"/>
</dbReference>
<dbReference type="Pfam" id="PF03767">
    <property type="entry name" value="Acid_phosphat_B"/>
    <property type="match status" value="1"/>
</dbReference>
<keyword evidence="1 2" id="KW-0732">Signal</keyword>
<evidence type="ECO:0000313" key="4">
    <source>
        <dbReference type="Proteomes" id="UP000304900"/>
    </source>
</evidence>
<feature type="chain" id="PRO_5020394727" evidence="2">
    <location>
        <begin position="21"/>
        <end position="266"/>
    </location>
</feature>
<dbReference type="PANTHER" id="PTHR31284">
    <property type="entry name" value="ACID PHOSPHATASE-LIKE PROTEIN"/>
    <property type="match status" value="1"/>
</dbReference>
<evidence type="ECO:0000256" key="2">
    <source>
        <dbReference type="SAM" id="SignalP"/>
    </source>
</evidence>
<dbReference type="Proteomes" id="UP000304900">
    <property type="component" value="Unassembled WGS sequence"/>
</dbReference>
<accession>A0A4U6DD52</accession>
<dbReference type="SFLD" id="SFLDS00003">
    <property type="entry name" value="Haloacid_Dehalogenase"/>
    <property type="match status" value="1"/>
</dbReference>
<dbReference type="InterPro" id="IPR023214">
    <property type="entry name" value="HAD_sf"/>
</dbReference>
<dbReference type="NCBIfam" id="TIGR01533">
    <property type="entry name" value="lipo_e_P4"/>
    <property type="match status" value="1"/>
</dbReference>
<evidence type="ECO:0000313" key="3">
    <source>
        <dbReference type="EMBL" id="TKT94228.1"/>
    </source>
</evidence>
<gene>
    <name evidence="3" type="ORF">FDK13_03170</name>
</gene>
<organism evidence="3 4">
    <name type="scientific">Dyadobacter frigoris</name>
    <dbReference type="NCBI Taxonomy" id="2576211"/>
    <lineage>
        <taxon>Bacteria</taxon>
        <taxon>Pseudomonadati</taxon>
        <taxon>Bacteroidota</taxon>
        <taxon>Cytophagia</taxon>
        <taxon>Cytophagales</taxon>
        <taxon>Spirosomataceae</taxon>
        <taxon>Dyadobacter</taxon>
    </lineage>
</organism>
<dbReference type="InterPro" id="IPR005519">
    <property type="entry name" value="Acid_phosphat_B-like"/>
</dbReference>
<dbReference type="SUPFAM" id="SSF56784">
    <property type="entry name" value="HAD-like"/>
    <property type="match status" value="1"/>
</dbReference>
<evidence type="ECO:0000256" key="1">
    <source>
        <dbReference type="ARBA" id="ARBA00022729"/>
    </source>
</evidence>
<dbReference type="EMBL" id="SZVO01000001">
    <property type="protein sequence ID" value="TKT94228.1"/>
    <property type="molecule type" value="Genomic_DNA"/>
</dbReference>
<dbReference type="InterPro" id="IPR006423">
    <property type="entry name" value="Lipo_e_P4"/>
</dbReference>
<dbReference type="AlphaFoldDB" id="A0A4U6DD52"/>
<dbReference type="InterPro" id="IPR036412">
    <property type="entry name" value="HAD-like_sf"/>
</dbReference>
<proteinExistence type="predicted"/>
<protein>
    <submittedName>
        <fullName evidence="3">5'-nucleotidase, lipoprotein e(P4) family</fullName>
    </submittedName>
</protein>
<dbReference type="Gene3D" id="3.40.50.1000">
    <property type="entry name" value="HAD superfamily/HAD-like"/>
    <property type="match status" value="1"/>
</dbReference>
<dbReference type="PANTHER" id="PTHR31284:SF10">
    <property type="entry name" value="ACID PHOSPHATASE-LIKE PROTEIN"/>
    <property type="match status" value="1"/>
</dbReference>
<comment type="caution">
    <text evidence="3">The sequence shown here is derived from an EMBL/GenBank/DDBJ whole genome shotgun (WGS) entry which is preliminary data.</text>
</comment>